<dbReference type="RefSeq" id="WP_400187116.1">
    <property type="nucleotide sequence ID" value="NZ_JBGORX010000001.1"/>
</dbReference>
<comment type="caution">
    <text evidence="1">The sequence shown here is derived from an EMBL/GenBank/DDBJ whole genome shotgun (WGS) entry which is preliminary data.</text>
</comment>
<gene>
    <name evidence="1" type="ORF">ACD661_07025</name>
</gene>
<reference evidence="1 2" key="1">
    <citation type="submission" date="2024-08" db="EMBL/GenBank/DDBJ databases">
        <title>Draft Genome Sequence of Legionella lytica strain DSB2004, Isolated From a Fire Sprinkler System.</title>
        <authorList>
            <person name="Everhart A.D."/>
            <person name="Kidane D.T."/>
            <person name="Farone A.L."/>
            <person name="Farone M.B."/>
        </authorList>
    </citation>
    <scope>NUCLEOTIDE SEQUENCE [LARGE SCALE GENOMIC DNA]</scope>
    <source>
        <strain evidence="1 2">DSB2004</strain>
    </source>
</reference>
<sequence length="273" mass="31099">MFFPKNVNTLKEHMALNAIENTFLTDFLALEVEEKIKSVQNLIEHNQFDFIVKLSWNSKEFSKTCLEAEFQYSWESLWSTFGTILTGDAQVAFYVQPHQKAFNLFLGAYFYNQSLAFKDRKTPSIEKGYLLEAIKYGSIHALQRYCFSVYEGLDNEQDDPEAASKIHALIITIKKFLPFYTSYACLMLSEAYARYAMFQPEQASQATQSALNACEKARELYNKEDPAVFNASLGRGLSASNTLGCATPEEAAAAIKNQLFRDEPAFTSRFSNW</sequence>
<evidence type="ECO:0000313" key="1">
    <source>
        <dbReference type="EMBL" id="MFJ1268303.1"/>
    </source>
</evidence>
<organism evidence="1 2">
    <name type="scientific">Legionella lytica</name>
    <dbReference type="NCBI Taxonomy" id="96232"/>
    <lineage>
        <taxon>Bacteria</taxon>
        <taxon>Pseudomonadati</taxon>
        <taxon>Pseudomonadota</taxon>
        <taxon>Gammaproteobacteria</taxon>
        <taxon>Legionellales</taxon>
        <taxon>Legionellaceae</taxon>
        <taxon>Legionella</taxon>
    </lineage>
</organism>
<dbReference type="InterPro" id="IPR040808">
    <property type="entry name" value="DUF5630"/>
</dbReference>
<proteinExistence type="predicted"/>
<accession>A0ABW8D6H9</accession>
<dbReference type="EMBL" id="JBGORX010000001">
    <property type="protein sequence ID" value="MFJ1268303.1"/>
    <property type="molecule type" value="Genomic_DNA"/>
</dbReference>
<protein>
    <submittedName>
        <fullName evidence="1">DUF5630 domain-containing protein</fullName>
    </submittedName>
</protein>
<evidence type="ECO:0000313" key="2">
    <source>
        <dbReference type="Proteomes" id="UP001615550"/>
    </source>
</evidence>
<dbReference type="Proteomes" id="UP001615550">
    <property type="component" value="Unassembled WGS sequence"/>
</dbReference>
<dbReference type="Pfam" id="PF18632">
    <property type="entry name" value="DUF5630"/>
    <property type="match status" value="1"/>
</dbReference>
<keyword evidence="2" id="KW-1185">Reference proteome</keyword>
<name>A0ABW8D6H9_9GAMM</name>